<organism evidence="2 3">
    <name type="scientific">Mycobacterium aquaticum</name>
    <dbReference type="NCBI Taxonomy" id="1927124"/>
    <lineage>
        <taxon>Bacteria</taxon>
        <taxon>Bacillati</taxon>
        <taxon>Actinomycetota</taxon>
        <taxon>Actinomycetes</taxon>
        <taxon>Mycobacteriales</taxon>
        <taxon>Mycobacteriaceae</taxon>
        <taxon>Mycobacterium</taxon>
    </lineage>
</organism>
<dbReference type="Gene3D" id="3.40.50.1820">
    <property type="entry name" value="alpha/beta hydrolase"/>
    <property type="match status" value="1"/>
</dbReference>
<dbReference type="EMBL" id="MVHF01000041">
    <property type="protein sequence ID" value="ORA28189.1"/>
    <property type="molecule type" value="Genomic_DNA"/>
</dbReference>
<keyword evidence="3" id="KW-1185">Reference proteome</keyword>
<dbReference type="Pfam" id="PF00561">
    <property type="entry name" value="Abhydrolase_1"/>
    <property type="match status" value="1"/>
</dbReference>
<gene>
    <name evidence="2" type="ORF">BST13_28950</name>
</gene>
<feature type="domain" description="AB hydrolase-1" evidence="1">
    <location>
        <begin position="30"/>
        <end position="264"/>
    </location>
</feature>
<name>A0A1X0ADS0_9MYCO</name>
<dbReference type="Proteomes" id="UP000192448">
    <property type="component" value="Unassembled WGS sequence"/>
</dbReference>
<evidence type="ECO:0000259" key="1">
    <source>
        <dbReference type="Pfam" id="PF00561"/>
    </source>
</evidence>
<evidence type="ECO:0000313" key="3">
    <source>
        <dbReference type="Proteomes" id="UP000192448"/>
    </source>
</evidence>
<dbReference type="SUPFAM" id="SSF53474">
    <property type="entry name" value="alpha/beta-Hydrolases"/>
    <property type="match status" value="1"/>
</dbReference>
<dbReference type="InterPro" id="IPR029058">
    <property type="entry name" value="AB_hydrolase_fold"/>
</dbReference>
<reference evidence="2 3" key="1">
    <citation type="submission" date="2017-02" db="EMBL/GenBank/DDBJ databases">
        <title>The new phylogeny of genus Mycobacterium.</title>
        <authorList>
            <person name="Tortoli E."/>
            <person name="Trovato A."/>
            <person name="Cirillo D.M."/>
        </authorList>
    </citation>
    <scope>NUCLEOTIDE SEQUENCE [LARGE SCALE GENOMIC DNA]</scope>
    <source>
        <strain evidence="2 3">RW6</strain>
    </source>
</reference>
<keyword evidence="2" id="KW-0378">Hydrolase</keyword>
<dbReference type="AlphaFoldDB" id="A0A1X0ADS0"/>
<sequence length="283" mass="31516">MASSHRDVHWQETTLTDGRVVAWHRRGSGPPVVLCHGTPWSSVVWHQIADDLDHSRTVYLWDMPGFGRSSMVGGQDVSIAAQIRALTELLDVWDLERPAVIAHDVGGAVALGAHLLHRRAMERLVLVDIVTLRPWGSPFFRLVRDHADVFMQLPPALHEGLVRAYIRGASYRELDAPTQELLVAPWLSAVGQQAFYAQIAQCRTQDTEPIVDRLAEVTTPTTILWGNEDAWIPAEQASRLAASIPDAKFTLVPEAGHLVHYDAPDLLARQIQAALMQHDDEKH</sequence>
<dbReference type="InterPro" id="IPR050228">
    <property type="entry name" value="Carboxylesterase_BioH"/>
</dbReference>
<dbReference type="STRING" id="1927124.BST13_28950"/>
<evidence type="ECO:0000313" key="2">
    <source>
        <dbReference type="EMBL" id="ORA28189.1"/>
    </source>
</evidence>
<comment type="caution">
    <text evidence="2">The sequence shown here is derived from an EMBL/GenBank/DDBJ whole genome shotgun (WGS) entry which is preliminary data.</text>
</comment>
<dbReference type="OrthoDB" id="334507at2"/>
<dbReference type="PANTHER" id="PTHR43194:SF5">
    <property type="entry name" value="PIMELOYL-[ACYL-CARRIER PROTEIN] METHYL ESTER ESTERASE"/>
    <property type="match status" value="1"/>
</dbReference>
<proteinExistence type="predicted"/>
<protein>
    <submittedName>
        <fullName evidence="2">Alpha/beta hydrolase</fullName>
    </submittedName>
</protein>
<dbReference type="PRINTS" id="PR00111">
    <property type="entry name" value="ABHYDROLASE"/>
</dbReference>
<dbReference type="PANTHER" id="PTHR43194">
    <property type="entry name" value="HYDROLASE ALPHA/BETA FOLD FAMILY"/>
    <property type="match status" value="1"/>
</dbReference>
<dbReference type="InterPro" id="IPR000073">
    <property type="entry name" value="AB_hydrolase_1"/>
</dbReference>
<dbReference type="RefSeq" id="WP_083168415.1">
    <property type="nucleotide sequence ID" value="NZ_MVHF01000041.1"/>
</dbReference>
<dbReference type="GO" id="GO:0016787">
    <property type="term" value="F:hydrolase activity"/>
    <property type="evidence" value="ECO:0007669"/>
    <property type="project" value="UniProtKB-KW"/>
</dbReference>
<accession>A0A1X0ADS0</accession>